<protein>
    <recommendedName>
        <fullName evidence="2">TIGR03086 family protein</fullName>
    </recommendedName>
</protein>
<reference evidence="1" key="1">
    <citation type="submission" date="2018-05" db="EMBL/GenBank/DDBJ databases">
        <authorList>
            <person name="Lanie J.A."/>
            <person name="Ng W.-L."/>
            <person name="Kazmierczak K.M."/>
            <person name="Andrzejewski T.M."/>
            <person name="Davidsen T.M."/>
            <person name="Wayne K.J."/>
            <person name="Tettelin H."/>
            <person name="Glass J.I."/>
            <person name="Rusch D."/>
            <person name="Podicherti R."/>
            <person name="Tsui H.-C.T."/>
            <person name="Winkler M.E."/>
        </authorList>
    </citation>
    <scope>NUCLEOTIDE SEQUENCE</scope>
</reference>
<dbReference type="AlphaFoldDB" id="A0A381PAG4"/>
<dbReference type="InterPro" id="IPR034660">
    <property type="entry name" value="DinB/YfiT-like"/>
</dbReference>
<sequence>VVENLRAPLILQGASFEEVMSIDKEVVVEDPEMAWEVSWRNAVTAFSEADLEATVTLGQQVLPTIEFLQIRTCDLVIHAWDLAAGLGIDERLDEEVVAAALVWCQGRRKQMAQMPELFDPPIASTLDADPQTRLLEIFGREL</sequence>
<feature type="non-terminal residue" evidence="1">
    <location>
        <position position="1"/>
    </location>
</feature>
<evidence type="ECO:0000313" key="1">
    <source>
        <dbReference type="EMBL" id="SUZ63961.1"/>
    </source>
</evidence>
<evidence type="ECO:0008006" key="2">
    <source>
        <dbReference type="Google" id="ProtNLM"/>
    </source>
</evidence>
<accession>A0A381PAG4</accession>
<name>A0A381PAG4_9ZZZZ</name>
<gene>
    <name evidence="1" type="ORF">METZ01_LOCUS16815</name>
</gene>
<organism evidence="1">
    <name type="scientific">marine metagenome</name>
    <dbReference type="NCBI Taxonomy" id="408172"/>
    <lineage>
        <taxon>unclassified sequences</taxon>
        <taxon>metagenomes</taxon>
        <taxon>ecological metagenomes</taxon>
    </lineage>
</organism>
<dbReference type="EMBL" id="UINC01000928">
    <property type="protein sequence ID" value="SUZ63961.1"/>
    <property type="molecule type" value="Genomic_DNA"/>
</dbReference>
<proteinExistence type="predicted"/>
<dbReference type="Gene3D" id="1.20.120.450">
    <property type="entry name" value="dinb family like domain"/>
    <property type="match status" value="1"/>
</dbReference>
<dbReference type="SUPFAM" id="SSF109854">
    <property type="entry name" value="DinB/YfiT-like putative metalloenzymes"/>
    <property type="match status" value="1"/>
</dbReference>